<evidence type="ECO:0000256" key="6">
    <source>
        <dbReference type="SAM" id="Phobius"/>
    </source>
</evidence>
<keyword evidence="2 6" id="KW-0812">Transmembrane</keyword>
<feature type="transmembrane region" description="Helical" evidence="6">
    <location>
        <begin position="260"/>
        <end position="278"/>
    </location>
</feature>
<feature type="transmembrane region" description="Helical" evidence="6">
    <location>
        <begin position="490"/>
        <end position="507"/>
    </location>
</feature>
<evidence type="ECO:0000256" key="4">
    <source>
        <dbReference type="ARBA" id="ARBA00023136"/>
    </source>
</evidence>
<evidence type="ECO:0000256" key="2">
    <source>
        <dbReference type="ARBA" id="ARBA00022692"/>
    </source>
</evidence>
<feature type="transmembrane region" description="Helical" evidence="6">
    <location>
        <begin position="324"/>
        <end position="348"/>
    </location>
</feature>
<reference evidence="8 9" key="1">
    <citation type="submission" date="2024-01" db="EMBL/GenBank/DDBJ databases">
        <title>Complete genome of Cladobotryum mycophilum ATHUM6906.</title>
        <authorList>
            <person name="Christinaki A.C."/>
            <person name="Myridakis A.I."/>
            <person name="Kouvelis V.N."/>
        </authorList>
    </citation>
    <scope>NUCLEOTIDE SEQUENCE [LARGE SCALE GENOMIC DNA]</scope>
    <source>
        <strain evidence="8 9">ATHUM6906</strain>
    </source>
</reference>
<dbReference type="SUPFAM" id="SSF103473">
    <property type="entry name" value="MFS general substrate transporter"/>
    <property type="match status" value="1"/>
</dbReference>
<accession>A0ABR0S4I1</accession>
<feature type="compositionally biased region" description="Low complexity" evidence="5">
    <location>
        <begin position="22"/>
        <end position="34"/>
    </location>
</feature>
<evidence type="ECO:0000259" key="7">
    <source>
        <dbReference type="PROSITE" id="PS50850"/>
    </source>
</evidence>
<keyword evidence="9" id="KW-1185">Reference proteome</keyword>
<feature type="compositionally biased region" description="Basic and acidic residues" evidence="5">
    <location>
        <begin position="1"/>
        <end position="11"/>
    </location>
</feature>
<dbReference type="Proteomes" id="UP001338125">
    <property type="component" value="Unassembled WGS sequence"/>
</dbReference>
<comment type="subcellular location">
    <subcellularLocation>
        <location evidence="1">Membrane</location>
        <topology evidence="1">Multi-pass membrane protein</topology>
    </subcellularLocation>
</comment>
<feature type="compositionally biased region" description="Basic and acidic residues" evidence="5">
    <location>
        <begin position="40"/>
        <end position="58"/>
    </location>
</feature>
<evidence type="ECO:0000256" key="5">
    <source>
        <dbReference type="SAM" id="MobiDB-lite"/>
    </source>
</evidence>
<sequence length="549" mass="60231">MASPTDAEKALVHQGHQVQPPSDSSSIHSDTTDTQTANGETHDEKQHRDHHKTSEKDVPSTTDIGVEAGAVPQRIQSRASTRPGAVLVPRSERRGMFSNLTLIPEVERPYDYKDSTKWAITFTIAMAAAVAPLGSSIFYPALPAMTQEFHINETTTNLAVAMYIVAMAIFPSGGPPSLSNSAAAPSTSTNIAMLIVFRVCSGGASASVQAVGAGTIADIWESRERGRAMSLFYLGPLMAPLVAPIIGGALAQAYGWKSTMYFLAVYGFVTLLMLLFFLPETFARKPPAPESQPLDRMPTAQSAKVRTKKFVTSLKRIFIDPLRIVLFLRFPPVLITVIVGSIAFGSLYVQSITIQKEFSKPPYNYGQIIVGLLYLPAGLGYVTASFLGGKWIDYIMIREAKKANRYDENGKLILLPEDRMRENMWIANVMYPVGYLIFGWALNYHLIWIVPAIGSFIFGVASMLVFSAATTMLTEFVRKRSSAAVAVNNCIRNLLSCIAVLVTAPWINGVGVGWVFTTVALFCLVAGYLGIWVLWRNAVRWRIEMDKVL</sequence>
<dbReference type="PANTHER" id="PTHR23502">
    <property type="entry name" value="MAJOR FACILITATOR SUPERFAMILY"/>
    <property type="match status" value="1"/>
</dbReference>
<evidence type="ECO:0000313" key="8">
    <source>
        <dbReference type="EMBL" id="KAK5987072.1"/>
    </source>
</evidence>
<evidence type="ECO:0000256" key="3">
    <source>
        <dbReference type="ARBA" id="ARBA00022989"/>
    </source>
</evidence>
<name>A0ABR0S4I1_9HYPO</name>
<evidence type="ECO:0000313" key="9">
    <source>
        <dbReference type="Proteomes" id="UP001338125"/>
    </source>
</evidence>
<dbReference type="EMBL" id="JAVFKD010000016">
    <property type="protein sequence ID" value="KAK5987072.1"/>
    <property type="molecule type" value="Genomic_DNA"/>
</dbReference>
<organism evidence="8 9">
    <name type="scientific">Cladobotryum mycophilum</name>
    <dbReference type="NCBI Taxonomy" id="491253"/>
    <lineage>
        <taxon>Eukaryota</taxon>
        <taxon>Fungi</taxon>
        <taxon>Dikarya</taxon>
        <taxon>Ascomycota</taxon>
        <taxon>Pezizomycotina</taxon>
        <taxon>Sordariomycetes</taxon>
        <taxon>Hypocreomycetidae</taxon>
        <taxon>Hypocreales</taxon>
        <taxon>Hypocreaceae</taxon>
        <taxon>Cladobotryum</taxon>
    </lineage>
</organism>
<feature type="region of interest" description="Disordered" evidence="5">
    <location>
        <begin position="1"/>
        <end position="64"/>
    </location>
</feature>
<evidence type="ECO:0000256" key="1">
    <source>
        <dbReference type="ARBA" id="ARBA00004141"/>
    </source>
</evidence>
<feature type="transmembrane region" description="Helical" evidence="6">
    <location>
        <begin position="425"/>
        <end position="442"/>
    </location>
</feature>
<feature type="transmembrane region" description="Helical" evidence="6">
    <location>
        <begin position="513"/>
        <end position="535"/>
    </location>
</feature>
<dbReference type="InterPro" id="IPR036259">
    <property type="entry name" value="MFS_trans_sf"/>
</dbReference>
<keyword evidence="3 6" id="KW-1133">Transmembrane helix</keyword>
<protein>
    <submittedName>
        <fullName evidence="8">MFS transporter OpS2</fullName>
    </submittedName>
</protein>
<dbReference type="PROSITE" id="PS50850">
    <property type="entry name" value="MFS"/>
    <property type="match status" value="1"/>
</dbReference>
<feature type="transmembrane region" description="Helical" evidence="6">
    <location>
        <begin position="231"/>
        <end position="254"/>
    </location>
</feature>
<gene>
    <name evidence="8" type="ORF">PT974_11190</name>
</gene>
<dbReference type="Pfam" id="PF07690">
    <property type="entry name" value="MFS_1"/>
    <property type="match status" value="1"/>
</dbReference>
<feature type="transmembrane region" description="Helical" evidence="6">
    <location>
        <begin position="154"/>
        <end position="171"/>
    </location>
</feature>
<feature type="transmembrane region" description="Helical" evidence="6">
    <location>
        <begin position="368"/>
        <end position="392"/>
    </location>
</feature>
<dbReference type="Gene3D" id="1.20.1250.20">
    <property type="entry name" value="MFS general substrate transporter like domains"/>
    <property type="match status" value="1"/>
</dbReference>
<comment type="caution">
    <text evidence="8">The sequence shown here is derived from an EMBL/GenBank/DDBJ whole genome shotgun (WGS) entry which is preliminary data.</text>
</comment>
<dbReference type="InterPro" id="IPR020846">
    <property type="entry name" value="MFS_dom"/>
</dbReference>
<feature type="domain" description="Major facilitator superfamily (MFS) profile" evidence="7">
    <location>
        <begin position="79"/>
        <end position="538"/>
    </location>
</feature>
<dbReference type="InterPro" id="IPR011701">
    <property type="entry name" value="MFS"/>
</dbReference>
<dbReference type="CDD" id="cd17323">
    <property type="entry name" value="MFS_Tpo1_MDR_like"/>
    <property type="match status" value="1"/>
</dbReference>
<keyword evidence="4 6" id="KW-0472">Membrane</keyword>
<feature type="transmembrane region" description="Helical" evidence="6">
    <location>
        <begin position="118"/>
        <end position="142"/>
    </location>
</feature>
<feature type="transmembrane region" description="Helical" evidence="6">
    <location>
        <begin position="191"/>
        <end position="219"/>
    </location>
</feature>
<proteinExistence type="predicted"/>
<dbReference type="PANTHER" id="PTHR23502:SF5">
    <property type="entry name" value="QUINIDINE RESISTANCE PROTEIN 3"/>
    <property type="match status" value="1"/>
</dbReference>
<feature type="transmembrane region" description="Helical" evidence="6">
    <location>
        <begin position="448"/>
        <end position="469"/>
    </location>
</feature>